<reference evidence="1 2" key="1">
    <citation type="submission" date="2017-12" db="EMBL/GenBank/DDBJ databases">
        <title>Sequencing, de novo assembly and annotation of complete genome of a new Thraustochytrid species, strain FCC1311.</title>
        <authorList>
            <person name="Sedici K."/>
            <person name="Godart F."/>
            <person name="Aiese Cigliano R."/>
            <person name="Sanseverino W."/>
            <person name="Barakat M."/>
            <person name="Ortet P."/>
            <person name="Marechal E."/>
            <person name="Cagnac O."/>
            <person name="Amato A."/>
        </authorList>
    </citation>
    <scope>NUCLEOTIDE SEQUENCE [LARGE SCALE GENOMIC DNA]</scope>
</reference>
<evidence type="ECO:0000313" key="2">
    <source>
        <dbReference type="Proteomes" id="UP000241890"/>
    </source>
</evidence>
<dbReference type="EMBL" id="BEYU01001799">
    <property type="protein sequence ID" value="GBG16286.1"/>
    <property type="molecule type" value="Genomic_DNA"/>
</dbReference>
<dbReference type="Gene3D" id="3.80.10.10">
    <property type="entry name" value="Ribonuclease Inhibitor"/>
    <property type="match status" value="1"/>
</dbReference>
<gene>
    <name evidence="1" type="ORF">FCC1311_117612</name>
</gene>
<feature type="non-terminal residue" evidence="1">
    <location>
        <position position="1"/>
    </location>
</feature>
<dbReference type="SUPFAM" id="SSF52047">
    <property type="entry name" value="RNI-like"/>
    <property type="match status" value="1"/>
</dbReference>
<keyword evidence="2" id="KW-1185">Reference proteome</keyword>
<proteinExistence type="predicted"/>
<organism evidence="1 2">
    <name type="scientific">Hondaea fermentalgiana</name>
    <dbReference type="NCBI Taxonomy" id="2315210"/>
    <lineage>
        <taxon>Eukaryota</taxon>
        <taxon>Sar</taxon>
        <taxon>Stramenopiles</taxon>
        <taxon>Bigyra</taxon>
        <taxon>Labyrinthulomycetes</taxon>
        <taxon>Thraustochytrida</taxon>
        <taxon>Thraustochytriidae</taxon>
        <taxon>Hondaea</taxon>
    </lineage>
</organism>
<protein>
    <submittedName>
        <fullName evidence="1">Uncharacterized protein</fullName>
    </submittedName>
</protein>
<comment type="caution">
    <text evidence="1">The sequence shown here is derived from an EMBL/GenBank/DDBJ whole genome shotgun (WGS) entry which is preliminary data.</text>
</comment>
<dbReference type="Proteomes" id="UP000241890">
    <property type="component" value="Unassembled WGS sequence"/>
</dbReference>
<dbReference type="InParanoid" id="A0A2R5FDD2"/>
<sequence>LQWNEVGDHGATALANALKENMSLQELEYVA</sequence>
<dbReference type="InterPro" id="IPR032675">
    <property type="entry name" value="LRR_dom_sf"/>
</dbReference>
<dbReference type="AlphaFoldDB" id="A0A2R5FDD2"/>
<accession>A0A2R5FDD2</accession>
<evidence type="ECO:0000313" key="1">
    <source>
        <dbReference type="EMBL" id="GBG16286.1"/>
    </source>
</evidence>
<dbReference type="OrthoDB" id="120976at2759"/>
<name>A0A2R5FDD2_9STRA</name>